<evidence type="ECO:0000256" key="1">
    <source>
        <dbReference type="SAM" id="MobiDB-lite"/>
    </source>
</evidence>
<protein>
    <recommendedName>
        <fullName evidence="4">Protein NO VEIN C-terminal domain-containing protein</fullName>
    </recommendedName>
</protein>
<evidence type="ECO:0000313" key="2">
    <source>
        <dbReference type="EMBL" id="TFF17020.1"/>
    </source>
</evidence>
<dbReference type="SUPFAM" id="SSF55874">
    <property type="entry name" value="ATPase domain of HSP90 chaperone/DNA topoisomerase II/histidine kinase"/>
    <property type="match status" value="1"/>
</dbReference>
<dbReference type="NCBIfam" id="NF047352">
    <property type="entry name" value="P_loop_sacsin"/>
    <property type="match status" value="1"/>
</dbReference>
<dbReference type="RefSeq" id="WP_128957712.1">
    <property type="nucleotide sequence ID" value="NZ_SOZH01000002.1"/>
</dbReference>
<feature type="region of interest" description="Disordered" evidence="1">
    <location>
        <begin position="1276"/>
        <end position="1308"/>
    </location>
</feature>
<feature type="region of interest" description="Disordered" evidence="1">
    <location>
        <begin position="1"/>
        <end position="26"/>
    </location>
</feature>
<dbReference type="GeneID" id="95683305"/>
<keyword evidence="3" id="KW-1185">Reference proteome</keyword>
<dbReference type="InterPro" id="IPR036890">
    <property type="entry name" value="HATPase_C_sf"/>
</dbReference>
<accession>A0A4Y8R6J5</accession>
<proteinExistence type="predicted"/>
<feature type="compositionally biased region" description="Basic and acidic residues" evidence="1">
    <location>
        <begin position="1276"/>
        <end position="1291"/>
    </location>
</feature>
<dbReference type="EMBL" id="SOZH01000002">
    <property type="protein sequence ID" value="TFF17020.1"/>
    <property type="molecule type" value="Genomic_DNA"/>
</dbReference>
<sequence length="1501" mass="163268">MTEIDFSPERPNAAVSGMTGRRERKFTAEEASAAAHEVVHHDPTQHRKVDYLPADAHAAAAGVEGLADELHGLAATFRYALQGAGDNAAHLSDDRLQGIAELIQNAEDLGATTASITVDVERSRLLFQHDGAGLTLHDVWGLTVPWLSLKATDAEKHGRFGVGLKTLQALSPVLEVHQGQFHVRFEANDLAVAADRRLWPTASPGVTTFIVPFEAGVVNHRDVTDWLESWGDAGLVFLKSIHTVELKHKGTTEIRLHVDRGPKIPLESSPGTVRQSVVSADGRKWSTYSQSVLVPADAHRARKAQTRTTPIALAFPQFPGDRGHLHVGLPVRPIGLPFRLLAQFDPLANRRDIADTTFNRWLFEPLSKLWCEAVLNLFADDPQLAWQQIPLRDEFDADKRTNGKMRTILNEHLLDRARRNLTERLKLSDGVPRPLSDLAYEAPELTGVLTADDIMLAAGTVGTLHADLRDADQRWRVVISELGDLGAKVPVELGVAEALSLLEDTSRPARFVADLTGIGVSAKATERLWDVPCLVLANQEHVQPNSVRGLRVILADGADDLWGTLGLGTRLADEYLASSGWPTIRTWLIAEKLMRTDVFAQDALEVLADAGNGRQPLRLSDEQLVAVRDAFEGLPPETRTGFGRGIGRSIELEAFTHDAEGKRIRRHARPADAYIVERDVSAWFVAAGATPELVWLSRRYFDLLTAGRSREGVGAQQLFGILGAERAPRLTPHPHGDTKYAGQPPGVSRHLTSSPKRREAQLASHSADYTVADKFSRDLDAVLHHIASVAGKDAEGIRLRRSVALLNTLNRAWERLEPKRVMAASAYYTWNYRGTVDAWWLASAASIPWLTAADGSLAAPDDLRVRTPGTIAIFGDNPSQFVTDELVASGHATVLAALGVRGDPRPGELLDGLREIREDADVDSRMAGDLAAPMYKALAAQIPPDGSWARGIGDVSAGALRRAFAEGKGLIATTLGWRRPSVVLSGPAIFEDLAPFVPAVTGTERLWEILGIKAPSGDDAVDILRSLSKTQSLSKQHRLAMLEALRVLARESSNRSLQRSSVWVGDRWTSKRPVYVVDNPLLAESLSAFIPVWAPGGALTQFESLIDRYRLTRIDAFRAHVVRPGTATYEPRLTAVFATAAAILREDLVKSDPVSEQSLTVPWGDLQSFRVCTLPGLTVEIRAGEAGPMLRFNPDAWLDSASSTLYLSHDDNAGKPGAGAYAVASAFTGDVRRISHDWVVAWARAEEGVRAEEVSSAASREAQSKRLRDEKDAQQLEELAHRPKARPDKARLAGAEEVAAGPSTSTRVSRAVPRTLVDLGSFTLVDERGELLSSSASLGPSGADAKGGRRSRGLAEPDRSRPKKKRPGVGAKNYTAEELESKGLELAKWVLGLDDGRVVDIRNQHNVGADAIDDLQNFYELKAYAGPIPDVVQLQDSQVARALSTDNFFLVVVGNLEEGSGVPEARVIVSPLRELRAQPSGAVKLGGVLAAKGIRYTFEQR</sequence>
<name>A0A4Y8R6J5_9MICO</name>
<gene>
    <name evidence="2" type="ORF">E1O70_02225</name>
</gene>
<dbReference type="Proteomes" id="UP000298003">
    <property type="component" value="Unassembled WGS sequence"/>
</dbReference>
<comment type="caution">
    <text evidence="2">The sequence shown here is derived from an EMBL/GenBank/DDBJ whole genome shotgun (WGS) entry which is preliminary data.</text>
</comment>
<organism evidence="2 3">
    <name type="scientific">Cellulosimicrobium funkei</name>
    <dbReference type="NCBI Taxonomy" id="264251"/>
    <lineage>
        <taxon>Bacteria</taxon>
        <taxon>Bacillati</taxon>
        <taxon>Actinomycetota</taxon>
        <taxon>Actinomycetes</taxon>
        <taxon>Micrococcales</taxon>
        <taxon>Promicromonosporaceae</taxon>
        <taxon>Cellulosimicrobium</taxon>
    </lineage>
</organism>
<feature type="region of interest" description="Disordered" evidence="1">
    <location>
        <begin position="1251"/>
        <end position="1270"/>
    </location>
</feature>
<feature type="region of interest" description="Disordered" evidence="1">
    <location>
        <begin position="1333"/>
        <end position="1372"/>
    </location>
</feature>
<evidence type="ECO:0000313" key="3">
    <source>
        <dbReference type="Proteomes" id="UP000298003"/>
    </source>
</evidence>
<feature type="compositionally biased region" description="Low complexity" evidence="1">
    <location>
        <begin position="1333"/>
        <end position="1344"/>
    </location>
</feature>
<reference evidence="2 3" key="1">
    <citation type="submission" date="2019-03" db="EMBL/GenBank/DDBJ databases">
        <title>Cellulosimicrobium funkei JCM14302 Assembly.</title>
        <authorList>
            <person name="Dou T."/>
        </authorList>
    </citation>
    <scope>NUCLEOTIDE SEQUENCE [LARGE SCALE GENOMIC DNA]</scope>
    <source>
        <strain evidence="2 3">JCM 14302</strain>
    </source>
</reference>
<feature type="region of interest" description="Disordered" evidence="1">
    <location>
        <begin position="730"/>
        <end position="764"/>
    </location>
</feature>
<evidence type="ECO:0008006" key="4">
    <source>
        <dbReference type="Google" id="ProtNLM"/>
    </source>
</evidence>